<accession>A0AC34RRF4</accession>
<dbReference type="WBParaSite" id="JU765_v2.g9567.t1">
    <property type="protein sequence ID" value="JU765_v2.g9567.t1"/>
    <property type="gene ID" value="JU765_v2.g9567"/>
</dbReference>
<name>A0AC34RRF4_9BILA</name>
<sequence length="288" mass="34776">MLKPKMNFFSPDLPVDPTKRGNYEMSIMVREIDPKTALSNHWEKNGLLNNKQVEHITRILARYPAEKVKTIACLIPHKCSPLKEFQMIKENTTFDKTRKNWVQKEQDFRADLAVKSGNFYFFMEMSRQIQILNFGKKMDRQKEKLRKWLKRQGKYYDEYEELDIVRLQNAIERTKPNVDIEFLTALVNSNKCDFEQYLEIINQVKSKTMFPADEVMCRRWIIRKSNRRDDYHYQLKIEMLRQISVIEWGHQTNIRLFHLKEKFNMDPRKLVYPNGKELCFDVQELCYK</sequence>
<proteinExistence type="predicted"/>
<reference evidence="2" key="1">
    <citation type="submission" date="2022-11" db="UniProtKB">
        <authorList>
            <consortium name="WormBaseParasite"/>
        </authorList>
    </citation>
    <scope>IDENTIFICATION</scope>
</reference>
<evidence type="ECO:0000313" key="2">
    <source>
        <dbReference type="WBParaSite" id="JU765_v2.g9567.t1"/>
    </source>
</evidence>
<organism evidence="1 2">
    <name type="scientific">Panagrolaimus sp. JU765</name>
    <dbReference type="NCBI Taxonomy" id="591449"/>
    <lineage>
        <taxon>Eukaryota</taxon>
        <taxon>Metazoa</taxon>
        <taxon>Ecdysozoa</taxon>
        <taxon>Nematoda</taxon>
        <taxon>Chromadorea</taxon>
        <taxon>Rhabditida</taxon>
        <taxon>Tylenchina</taxon>
        <taxon>Panagrolaimomorpha</taxon>
        <taxon>Panagrolaimoidea</taxon>
        <taxon>Panagrolaimidae</taxon>
        <taxon>Panagrolaimus</taxon>
    </lineage>
</organism>
<evidence type="ECO:0000313" key="1">
    <source>
        <dbReference type="Proteomes" id="UP000887576"/>
    </source>
</evidence>
<dbReference type="Proteomes" id="UP000887576">
    <property type="component" value="Unplaced"/>
</dbReference>
<protein>
    <submittedName>
        <fullName evidence="2">Uncharacterized protein</fullName>
    </submittedName>
</protein>